<dbReference type="PROSITE" id="PS00092">
    <property type="entry name" value="N6_MTASE"/>
    <property type="match status" value="1"/>
</dbReference>
<evidence type="ECO:0000256" key="2">
    <source>
        <dbReference type="ARBA" id="ARBA00022603"/>
    </source>
</evidence>
<keyword evidence="7" id="KW-1185">Reference proteome</keyword>
<keyword evidence="2 6" id="KW-0489">Methyltransferase</keyword>
<reference evidence="7" key="2">
    <citation type="submission" date="2023-06" db="EMBL/GenBank/DDBJ databases">
        <title>Itaconate inhibition of nontuberculous mycobacteria.</title>
        <authorList>
            <person name="Spilker T."/>
        </authorList>
    </citation>
    <scope>NUCLEOTIDE SEQUENCE [LARGE SCALE GENOMIC DNA]</scope>
    <source>
        <strain evidence="7">FLAC1071</strain>
    </source>
</reference>
<dbReference type="InterPro" id="IPR002052">
    <property type="entry name" value="DNA_methylase_N6_adenine_CS"/>
</dbReference>
<evidence type="ECO:0000256" key="4">
    <source>
        <dbReference type="ARBA" id="ARBA00022691"/>
    </source>
</evidence>
<dbReference type="InterPro" id="IPR012327">
    <property type="entry name" value="MeTrfase_D12"/>
</dbReference>
<evidence type="ECO:0000313" key="7">
    <source>
        <dbReference type="Proteomes" id="UP001529272"/>
    </source>
</evidence>
<organism evidence="6 7">
    <name type="scientific">Mycobacterium intracellulare subsp. chimaera</name>
    <dbReference type="NCBI Taxonomy" id="222805"/>
    <lineage>
        <taxon>Bacteria</taxon>
        <taxon>Bacillati</taxon>
        <taxon>Actinomycetota</taxon>
        <taxon>Actinomycetes</taxon>
        <taxon>Mycobacteriales</taxon>
        <taxon>Mycobacteriaceae</taxon>
        <taxon>Mycobacterium</taxon>
        <taxon>Mycobacterium avium complex (MAC)</taxon>
    </lineage>
</organism>
<dbReference type="Proteomes" id="UP001529272">
    <property type="component" value="Unassembled WGS sequence"/>
</dbReference>
<evidence type="ECO:0000256" key="1">
    <source>
        <dbReference type="ARBA" id="ARBA00011900"/>
    </source>
</evidence>
<dbReference type="InterPro" id="IPR029063">
    <property type="entry name" value="SAM-dependent_MTases_sf"/>
</dbReference>
<evidence type="ECO:0000256" key="3">
    <source>
        <dbReference type="ARBA" id="ARBA00022679"/>
    </source>
</evidence>
<keyword evidence="3" id="KW-0808">Transferase</keyword>
<proteinExistence type="predicted"/>
<evidence type="ECO:0000313" key="6">
    <source>
        <dbReference type="EMBL" id="MDM3930302.1"/>
    </source>
</evidence>
<comment type="catalytic activity">
    <reaction evidence="5">
        <text>a 2'-deoxyadenosine in DNA + S-adenosyl-L-methionine = an N(6)-methyl-2'-deoxyadenosine in DNA + S-adenosyl-L-homocysteine + H(+)</text>
        <dbReference type="Rhea" id="RHEA:15197"/>
        <dbReference type="Rhea" id="RHEA-COMP:12418"/>
        <dbReference type="Rhea" id="RHEA-COMP:12419"/>
        <dbReference type="ChEBI" id="CHEBI:15378"/>
        <dbReference type="ChEBI" id="CHEBI:57856"/>
        <dbReference type="ChEBI" id="CHEBI:59789"/>
        <dbReference type="ChEBI" id="CHEBI:90615"/>
        <dbReference type="ChEBI" id="CHEBI:90616"/>
        <dbReference type="EC" id="2.1.1.72"/>
    </reaction>
</comment>
<dbReference type="PRINTS" id="PR00505">
    <property type="entry name" value="D12N6MTFRASE"/>
</dbReference>
<keyword evidence="4" id="KW-0949">S-adenosyl-L-methionine</keyword>
<dbReference type="GO" id="GO:0008168">
    <property type="term" value="F:methyltransferase activity"/>
    <property type="evidence" value="ECO:0007669"/>
    <property type="project" value="UniProtKB-KW"/>
</dbReference>
<accession>A0ABT7PAI0</accession>
<comment type="caution">
    <text evidence="6">The sequence shown here is derived from an EMBL/GenBank/DDBJ whole genome shotgun (WGS) entry which is preliminary data.</text>
</comment>
<reference evidence="6 7" key="1">
    <citation type="submission" date="2023-06" db="EMBL/GenBank/DDBJ databases">
        <title>Itaconate inhibition of nontuberculous mycobacteria.</title>
        <authorList>
            <person name="Breen P."/>
            <person name="Zimbric M."/>
            <person name="Caverly L."/>
        </authorList>
    </citation>
    <scope>NUCLEOTIDE SEQUENCE [LARGE SCALE GENOMIC DNA]</scope>
    <source>
        <strain evidence="6 7">FLAC1071</strain>
    </source>
</reference>
<gene>
    <name evidence="6" type="ORF">QRB35_30705</name>
</gene>
<dbReference type="GO" id="GO:0032259">
    <property type="term" value="P:methylation"/>
    <property type="evidence" value="ECO:0007669"/>
    <property type="project" value="UniProtKB-KW"/>
</dbReference>
<dbReference type="EMBL" id="JASZZX010000074">
    <property type="protein sequence ID" value="MDM3930302.1"/>
    <property type="molecule type" value="Genomic_DNA"/>
</dbReference>
<dbReference type="Gene3D" id="3.40.50.150">
    <property type="entry name" value="Vaccinia Virus protein VP39"/>
    <property type="match status" value="1"/>
</dbReference>
<dbReference type="SUPFAM" id="SSF53335">
    <property type="entry name" value="S-adenosyl-L-methionine-dependent methyltransferases"/>
    <property type="match status" value="1"/>
</dbReference>
<protein>
    <recommendedName>
        <fullName evidence="1">site-specific DNA-methyltransferase (adenine-specific)</fullName>
        <ecNumber evidence="1">2.1.1.72</ecNumber>
    </recommendedName>
</protein>
<dbReference type="Pfam" id="PF02086">
    <property type="entry name" value="MethyltransfD12"/>
    <property type="match status" value="1"/>
</dbReference>
<sequence length="350" mass="39531">MRETSSAAVVARAQMFPRIRYMGSKYRLLPHLERVFAQIGGTTAVDAFSGSGVVSYLLKAQGYRVTSNDFLHFPSVIARAAVANSTVRLEPELIEVICGPPADDRDFIQCQFDGLYFTAEDRKFLDSAWSHIDQLTGYRRDLAIAALILSAARKQPRGVFTFTDSSRYADGRRDLRISLREHFHERAAGYNNIVFSNGLRSNARCGDVFEIPETAVDLVYLDPPYAPPSDDNDYIKRYHFLEGLSVYWRGVTMMENTKTKKLEKRFTPFAYKRTIEDALSRTFEHFQSAGAIVLSYSSNAIPDADRILDLLGKVKPCVETIAIDHKYSFGTHAAATRRDVSEYLFVGRDE</sequence>
<dbReference type="EC" id="2.1.1.72" evidence="1"/>
<evidence type="ECO:0000256" key="5">
    <source>
        <dbReference type="ARBA" id="ARBA00047942"/>
    </source>
</evidence>
<name>A0ABT7PAI0_MYCIT</name>
<dbReference type="RefSeq" id="WP_232512934.1">
    <property type="nucleotide sequence ID" value="NZ_JACKUM010000027.1"/>
</dbReference>